<dbReference type="Proteomes" id="UP000264036">
    <property type="component" value="Unassembled WGS sequence"/>
</dbReference>
<dbReference type="InterPro" id="IPR038296">
    <property type="entry name" value="ParD_sf"/>
</dbReference>
<dbReference type="InterPro" id="IPR022789">
    <property type="entry name" value="ParD"/>
</dbReference>
<comment type="caution">
    <text evidence="3">The sequence shown here is derived from an EMBL/GenBank/DDBJ whole genome shotgun (WGS) entry which is preliminary data.</text>
</comment>
<dbReference type="SUPFAM" id="SSF47598">
    <property type="entry name" value="Ribbon-helix-helix"/>
    <property type="match status" value="1"/>
</dbReference>
<dbReference type="AlphaFoldDB" id="A0A356LBC5"/>
<dbReference type="EMBL" id="DOEK01000004">
    <property type="protein sequence ID" value="HBP28119.1"/>
    <property type="molecule type" value="Genomic_DNA"/>
</dbReference>
<keyword evidence="2" id="KW-1277">Toxin-antitoxin system</keyword>
<evidence type="ECO:0000313" key="3">
    <source>
        <dbReference type="EMBL" id="HBP28119.1"/>
    </source>
</evidence>
<name>A0A356LBC5_9BURK</name>
<dbReference type="NCBIfam" id="TIGR02606">
    <property type="entry name" value="antidote_CC2985"/>
    <property type="match status" value="1"/>
</dbReference>
<dbReference type="Pfam" id="PF03693">
    <property type="entry name" value="ParD_antitoxin"/>
    <property type="match status" value="1"/>
</dbReference>
<comment type="similarity">
    <text evidence="1">Belongs to the ParD antitoxin family.</text>
</comment>
<dbReference type="PANTHER" id="PTHR36582">
    <property type="entry name" value="ANTITOXIN PARD"/>
    <property type="match status" value="1"/>
</dbReference>
<dbReference type="GO" id="GO:0006355">
    <property type="term" value="P:regulation of DNA-templated transcription"/>
    <property type="evidence" value="ECO:0007669"/>
    <property type="project" value="InterPro"/>
</dbReference>
<reference evidence="3 4" key="1">
    <citation type="journal article" date="2018" name="Nat. Biotechnol.">
        <title>A standardized bacterial taxonomy based on genome phylogeny substantially revises the tree of life.</title>
        <authorList>
            <person name="Parks D.H."/>
            <person name="Chuvochina M."/>
            <person name="Waite D.W."/>
            <person name="Rinke C."/>
            <person name="Skarshewski A."/>
            <person name="Chaumeil P.A."/>
            <person name="Hugenholtz P."/>
        </authorList>
    </citation>
    <scope>NUCLEOTIDE SEQUENCE [LARGE SCALE GENOMIC DNA]</scope>
    <source>
        <strain evidence="3">UBA10707</strain>
    </source>
</reference>
<evidence type="ECO:0000313" key="4">
    <source>
        <dbReference type="Proteomes" id="UP000264036"/>
    </source>
</evidence>
<evidence type="ECO:0000256" key="2">
    <source>
        <dbReference type="ARBA" id="ARBA00022649"/>
    </source>
</evidence>
<organism evidence="3 4">
    <name type="scientific">Advenella kashmirensis</name>
    <dbReference type="NCBI Taxonomy" id="310575"/>
    <lineage>
        <taxon>Bacteria</taxon>
        <taxon>Pseudomonadati</taxon>
        <taxon>Pseudomonadota</taxon>
        <taxon>Betaproteobacteria</taxon>
        <taxon>Burkholderiales</taxon>
        <taxon>Alcaligenaceae</taxon>
    </lineage>
</organism>
<proteinExistence type="inferred from homology"/>
<dbReference type="Gene3D" id="6.10.10.120">
    <property type="entry name" value="Antitoxin ParD1-like"/>
    <property type="match status" value="1"/>
</dbReference>
<sequence length="61" mass="6910">MSTSIALSTHFEVFIRQQVESGRYNNPREVVRASLRVLEDQERLNQAKLAGLRQPIATGVQ</sequence>
<dbReference type="InterPro" id="IPR010985">
    <property type="entry name" value="Ribbon_hlx_hlx"/>
</dbReference>
<evidence type="ECO:0000256" key="1">
    <source>
        <dbReference type="ARBA" id="ARBA00008580"/>
    </source>
</evidence>
<accession>A0A356LBC5</accession>
<dbReference type="PANTHER" id="PTHR36582:SF2">
    <property type="entry name" value="ANTITOXIN PARD"/>
    <property type="match status" value="1"/>
</dbReference>
<gene>
    <name evidence="3" type="ORF">DD666_01725</name>
</gene>
<protein>
    <submittedName>
        <fullName evidence="3">Type II toxin-antitoxin system ParD family antitoxin</fullName>
    </submittedName>
</protein>